<evidence type="ECO:0000313" key="2">
    <source>
        <dbReference type="EMBL" id="OLZ39813.1"/>
    </source>
</evidence>
<dbReference type="AlphaFoldDB" id="A0A1S8ASL9"/>
<sequence length="167" mass="17848">MSDDAADPLAVEDVVEYCRTQAGLLSGSVETMAAEADDLLDEIDAEMAEIRSRLEALPDEVPATETPSTADVPDAGEVDVAAIEKLQAELEEKQLLVEAKQARMQAFQDLAADYTDLAAELSADVDDGQTALTRVIEFEADADAPAYFDERETMLETAAASAESTSE</sequence>
<gene>
    <name evidence="2" type="ORF">A6E15_01910</name>
</gene>
<reference evidence="3" key="1">
    <citation type="submission" date="2016-04" db="EMBL/GenBank/DDBJ databases">
        <authorList>
            <person name="Chen S.-C."/>
            <person name="Lai M.-C."/>
        </authorList>
    </citation>
    <scope>NUCLEOTIDE SEQUENCE [LARGE SCALE GENOMIC DNA]</scope>
    <source>
        <strain evidence="3">AB14</strain>
    </source>
</reference>
<dbReference type="OrthoDB" id="343088at2157"/>
<evidence type="ECO:0000256" key="1">
    <source>
        <dbReference type="SAM" id="Coils"/>
    </source>
</evidence>
<proteinExistence type="predicted"/>
<name>A0A1S8ASL9_9EURY</name>
<keyword evidence="3" id="KW-1185">Reference proteome</keyword>
<keyword evidence="1" id="KW-0175">Coiled coil</keyword>
<protein>
    <submittedName>
        <fullName evidence="2">Uncharacterized protein</fullName>
    </submittedName>
</protein>
<accession>A0A1S8ASL9</accession>
<feature type="coiled-coil region" evidence="1">
    <location>
        <begin position="29"/>
        <end position="103"/>
    </location>
</feature>
<dbReference type="EMBL" id="LWLN01000001">
    <property type="protein sequence ID" value="OLZ39813.1"/>
    <property type="molecule type" value="Genomic_DNA"/>
</dbReference>
<dbReference type="Proteomes" id="UP000189370">
    <property type="component" value="Unassembled WGS sequence"/>
</dbReference>
<comment type="caution">
    <text evidence="2">The sequence shown here is derived from an EMBL/GenBank/DDBJ whole genome shotgun (WGS) entry which is preliminary data.</text>
</comment>
<dbReference type="RefSeq" id="WP_076143157.1">
    <property type="nucleotide sequence ID" value="NZ_LWLN01000001.1"/>
</dbReference>
<organism evidence="2 3">
    <name type="scientific">Natrinema saccharevitans</name>
    <dbReference type="NCBI Taxonomy" id="301967"/>
    <lineage>
        <taxon>Archaea</taxon>
        <taxon>Methanobacteriati</taxon>
        <taxon>Methanobacteriota</taxon>
        <taxon>Stenosarchaea group</taxon>
        <taxon>Halobacteria</taxon>
        <taxon>Halobacteriales</taxon>
        <taxon>Natrialbaceae</taxon>
        <taxon>Natrinema</taxon>
    </lineage>
</organism>
<evidence type="ECO:0000313" key="3">
    <source>
        <dbReference type="Proteomes" id="UP000189370"/>
    </source>
</evidence>